<dbReference type="EnsemblBacteria" id="ABC22276">
    <property type="protein sequence ID" value="ABC22276"/>
    <property type="gene ID" value="Rru_A1475"/>
</dbReference>
<evidence type="ECO:0000256" key="1">
    <source>
        <dbReference type="ARBA" id="ARBA00004141"/>
    </source>
</evidence>
<protein>
    <submittedName>
        <fullName evidence="8">Citrate transporter</fullName>
    </submittedName>
</protein>
<evidence type="ECO:0000256" key="6">
    <source>
        <dbReference type="SAM" id="Phobius"/>
    </source>
</evidence>
<dbReference type="eggNOG" id="COG2851">
    <property type="taxonomic scope" value="Bacteria"/>
</dbReference>
<dbReference type="PATRIC" id="fig|269796.9.peg.1547"/>
<dbReference type="HOGENOM" id="CLU_044454_0_1_5"/>
<keyword evidence="3 6" id="KW-0812">Transmembrane</keyword>
<dbReference type="EMBL" id="CP000230">
    <property type="protein sequence ID" value="ABC22276.1"/>
    <property type="molecule type" value="Genomic_DNA"/>
</dbReference>
<dbReference type="InterPro" id="IPR014738">
    <property type="entry name" value="Citrate_transporter"/>
</dbReference>
<name>Q2RUB9_RHORT</name>
<dbReference type="GO" id="GO:0015137">
    <property type="term" value="F:citrate transmembrane transporter activity"/>
    <property type="evidence" value="ECO:0007669"/>
    <property type="project" value="InterPro"/>
</dbReference>
<proteinExistence type="predicted"/>
<feature type="transmembrane region" description="Helical" evidence="6">
    <location>
        <begin position="138"/>
        <end position="156"/>
    </location>
</feature>
<evidence type="ECO:0000256" key="4">
    <source>
        <dbReference type="ARBA" id="ARBA00022989"/>
    </source>
</evidence>
<sequence length="433" mass="45569">MLALLGLATILALLVAIMTNKLSPLVALIIIPVAASLIGGFGVETTKFIVSGIKDIAPVAAMFVFAIVFFGIVTDAGMMDPIIDRILRFVGLRPTRIVMGSALLALIIHLDGSGAVTFLVTIPAMLPLFDRLGMDKRILALVVSLAAGVNFLPWTGPVLRASAALKVPVTDIFSPLVFVQLVGLVFVFSVAYVLGKREEKRLGLTGAKGESADIHARVLSAEEEKVRRPHLFWANIALTAVILGTMISGVVDASVMFMIGTVLALILNYPGVKDQKARVDAHAKAALMMASILFAAGAFTGIMRGTGMLTAMATSAAGFVPAEFASHMPFAVGIASMPLSMLFDPDSYYFGVMPVIAHVYQSFGGAPIEIAQASILGQMTTGFPVSPLTPATFLVVGLCGISLGEHQKFAIPYLFAATVLMTVTAALIGVFPF</sequence>
<feature type="transmembrane region" description="Helical" evidence="6">
    <location>
        <begin position="97"/>
        <end position="126"/>
    </location>
</feature>
<dbReference type="GO" id="GO:0015128">
    <property type="term" value="F:gluconate transmembrane transporter activity"/>
    <property type="evidence" value="ECO:0007669"/>
    <property type="project" value="InterPro"/>
</dbReference>
<dbReference type="RefSeq" id="WP_011389229.1">
    <property type="nucleotide sequence ID" value="NC_007643.1"/>
</dbReference>
<comment type="subcellular location">
    <subcellularLocation>
        <location evidence="1">Membrane</location>
        <topology evidence="1">Multi-pass membrane protein</topology>
    </subcellularLocation>
</comment>
<evidence type="ECO:0000256" key="3">
    <source>
        <dbReference type="ARBA" id="ARBA00022692"/>
    </source>
</evidence>
<feature type="transmembrane region" description="Helical" evidence="6">
    <location>
        <begin position="255"/>
        <end position="272"/>
    </location>
</feature>
<dbReference type="GO" id="GO:0005886">
    <property type="term" value="C:plasma membrane"/>
    <property type="evidence" value="ECO:0007669"/>
    <property type="project" value="TreeGrafter"/>
</dbReference>
<dbReference type="PhylomeDB" id="Q2RUB9"/>
<evidence type="ECO:0000313" key="8">
    <source>
        <dbReference type="EMBL" id="ABC22276.1"/>
    </source>
</evidence>
<organism evidence="8 9">
    <name type="scientific">Rhodospirillum rubrum (strain ATCC 11170 / ATH 1.1.1 / DSM 467 / LMG 4362 / NCIMB 8255 / S1)</name>
    <dbReference type="NCBI Taxonomy" id="269796"/>
    <lineage>
        <taxon>Bacteria</taxon>
        <taxon>Pseudomonadati</taxon>
        <taxon>Pseudomonadota</taxon>
        <taxon>Alphaproteobacteria</taxon>
        <taxon>Rhodospirillales</taxon>
        <taxon>Rhodospirillaceae</taxon>
        <taxon>Rhodospirillum</taxon>
    </lineage>
</organism>
<feature type="transmembrane region" description="Helical" evidence="6">
    <location>
        <begin position="231"/>
        <end position="249"/>
    </location>
</feature>
<dbReference type="PANTHER" id="PTHR30354:SF26">
    <property type="entry name" value="TRANSPORTER, PUTATIVE-RELATED"/>
    <property type="match status" value="1"/>
</dbReference>
<dbReference type="AlphaFoldDB" id="Q2RUB9"/>
<dbReference type="Pfam" id="PF03600">
    <property type="entry name" value="CitMHS"/>
    <property type="match status" value="1"/>
</dbReference>
<reference evidence="8 9" key="1">
    <citation type="journal article" date="2011" name="Stand. Genomic Sci.">
        <title>Complete genome sequence of Rhodospirillum rubrum type strain (S1).</title>
        <authorList>
            <person name="Munk A.C."/>
            <person name="Copeland A."/>
            <person name="Lucas S."/>
            <person name="Lapidus A."/>
            <person name="Del Rio T.G."/>
            <person name="Barry K."/>
            <person name="Detter J.C."/>
            <person name="Hammon N."/>
            <person name="Israni S."/>
            <person name="Pitluck S."/>
            <person name="Brettin T."/>
            <person name="Bruce D."/>
            <person name="Han C."/>
            <person name="Tapia R."/>
            <person name="Gilna P."/>
            <person name="Schmutz J."/>
            <person name="Larimer F."/>
            <person name="Land M."/>
            <person name="Kyrpides N.C."/>
            <person name="Mavromatis K."/>
            <person name="Richardson P."/>
            <person name="Rohde M."/>
            <person name="Goker M."/>
            <person name="Klenk H.P."/>
            <person name="Zhang Y."/>
            <person name="Roberts G.P."/>
            <person name="Reslewic S."/>
            <person name="Schwartz D.C."/>
        </authorList>
    </citation>
    <scope>NUCLEOTIDE SEQUENCE [LARGE SCALE GENOMIC DNA]</scope>
    <source>
        <strain evidence="9">ATCC 11170 / ATH 1.1.1 / DSM 467 / LMG 4362 / NCIMB 8255 / S1</strain>
    </source>
</reference>
<feature type="transmembrane region" description="Helical" evidence="6">
    <location>
        <begin position="176"/>
        <end position="194"/>
    </location>
</feature>
<feature type="transmembrane region" description="Helical" evidence="6">
    <location>
        <begin position="410"/>
        <end position="431"/>
    </location>
</feature>
<gene>
    <name evidence="8" type="ordered locus">Rru_A1475</name>
</gene>
<dbReference type="STRING" id="269796.Rru_A1475"/>
<dbReference type="Proteomes" id="UP000001929">
    <property type="component" value="Chromosome"/>
</dbReference>
<feature type="transmembrane region" description="Helical" evidence="6">
    <location>
        <begin position="348"/>
        <end position="371"/>
    </location>
</feature>
<feature type="domain" description="Citrate transporter-like" evidence="7">
    <location>
        <begin position="15"/>
        <end position="377"/>
    </location>
</feature>
<dbReference type="InterPro" id="IPR003474">
    <property type="entry name" value="Glcn_transporter"/>
</dbReference>
<feature type="transmembrane region" description="Helical" evidence="6">
    <location>
        <begin position="383"/>
        <end position="404"/>
    </location>
</feature>
<evidence type="ECO:0000313" key="9">
    <source>
        <dbReference type="Proteomes" id="UP000001929"/>
    </source>
</evidence>
<dbReference type="PANTHER" id="PTHR30354">
    <property type="entry name" value="GNT FAMILY GLUCONATE TRANSPORTER"/>
    <property type="match status" value="1"/>
</dbReference>
<keyword evidence="5 6" id="KW-0472">Membrane</keyword>
<keyword evidence="2" id="KW-0813">Transport</keyword>
<feature type="transmembrane region" description="Helical" evidence="6">
    <location>
        <begin position="284"/>
        <end position="303"/>
    </location>
</feature>
<evidence type="ECO:0000256" key="2">
    <source>
        <dbReference type="ARBA" id="ARBA00022448"/>
    </source>
</evidence>
<accession>Q2RUB9</accession>
<dbReference type="NCBIfam" id="TIGR00784">
    <property type="entry name" value="citMHS"/>
    <property type="match status" value="1"/>
</dbReference>
<evidence type="ECO:0000256" key="5">
    <source>
        <dbReference type="ARBA" id="ARBA00023136"/>
    </source>
</evidence>
<dbReference type="InterPro" id="IPR004680">
    <property type="entry name" value="Cit_transptr-like_dom"/>
</dbReference>
<keyword evidence="9" id="KW-1185">Reference proteome</keyword>
<dbReference type="KEGG" id="rru:Rru_A1475"/>
<feature type="transmembrane region" description="Helical" evidence="6">
    <location>
        <begin position="26"/>
        <end position="44"/>
    </location>
</feature>
<feature type="transmembrane region" description="Helical" evidence="6">
    <location>
        <begin position="56"/>
        <end position="77"/>
    </location>
</feature>
<keyword evidence="4 6" id="KW-1133">Transmembrane helix</keyword>
<evidence type="ECO:0000259" key="7">
    <source>
        <dbReference type="Pfam" id="PF03600"/>
    </source>
</evidence>